<dbReference type="Proteomes" id="UP000019443">
    <property type="component" value="Plasmid pLPU83d"/>
</dbReference>
<dbReference type="HOGENOM" id="CLU_3103114_0_0_5"/>
<reference evidence="2" key="1">
    <citation type="submission" date="2013-11" db="EMBL/GenBank/DDBJ databases">
        <title>Draft genome sequence of the broad-host-range Rhizobium sp. LPU83 strain, a member of the low-genetic diversity Oregon-like Rhizobium sp. group.</title>
        <authorList>
            <person name="Wibberg D."/>
            <person name="Puehler A."/>
            <person name="Schlueter A."/>
        </authorList>
    </citation>
    <scope>NUCLEOTIDE SEQUENCE [LARGE SCALE GENOMIC DNA]</scope>
    <source>
        <strain evidence="2">LPU83</strain>
        <plasmid evidence="2">pLPU83d</plasmid>
    </source>
</reference>
<feature type="region of interest" description="Disordered" evidence="1">
    <location>
        <begin position="1"/>
        <end position="24"/>
    </location>
</feature>
<evidence type="ECO:0000313" key="2">
    <source>
        <dbReference type="EMBL" id="CDM62476.1"/>
    </source>
</evidence>
<dbReference type="AlphaFoldDB" id="W6S8N2"/>
<accession>W6S8N2</accession>
<evidence type="ECO:0000256" key="1">
    <source>
        <dbReference type="SAM" id="MobiDB-lite"/>
    </source>
</evidence>
<organism evidence="2 3">
    <name type="scientific">Rhizobium favelukesii</name>
    <dbReference type="NCBI Taxonomy" id="348824"/>
    <lineage>
        <taxon>Bacteria</taxon>
        <taxon>Pseudomonadati</taxon>
        <taxon>Pseudomonadota</taxon>
        <taxon>Alphaproteobacteria</taxon>
        <taxon>Hyphomicrobiales</taxon>
        <taxon>Rhizobiaceae</taxon>
        <taxon>Rhizobium/Agrobacterium group</taxon>
        <taxon>Rhizobium</taxon>
    </lineage>
</organism>
<proteinExistence type="predicted"/>
<geneLocation type="plasmid" evidence="2 3">
    <name>pLPU83d</name>
</geneLocation>
<dbReference type="EMBL" id="HG916855">
    <property type="protein sequence ID" value="CDM62476.1"/>
    <property type="molecule type" value="Genomic_DNA"/>
</dbReference>
<gene>
    <name evidence="2" type="ORF">LPU83_pLPU83d_1106</name>
</gene>
<sequence>MPIATGSYTSGNRKGINFYRPDGEIGKPDETAIAAASEVCGKSKDTQGHSK</sequence>
<keyword evidence="2" id="KW-0614">Plasmid</keyword>
<dbReference type="PATRIC" id="fig|348824.6.peg.6807"/>
<name>W6S8N2_9HYPH</name>
<dbReference type="KEGG" id="rhl:LPU83_pLPU83d_1106"/>
<keyword evidence="3" id="KW-1185">Reference proteome</keyword>
<evidence type="ECO:0000313" key="3">
    <source>
        <dbReference type="Proteomes" id="UP000019443"/>
    </source>
</evidence>
<protein>
    <submittedName>
        <fullName evidence="2">Uncharacterized protein</fullName>
    </submittedName>
</protein>
<dbReference type="RefSeq" id="WP_157997401.1">
    <property type="nucleotide sequence ID" value="NZ_ATTO01000018.1"/>
</dbReference>
<feature type="compositionally biased region" description="Polar residues" evidence="1">
    <location>
        <begin position="1"/>
        <end position="12"/>
    </location>
</feature>